<comment type="subcellular location">
    <subcellularLocation>
        <location evidence="2">Cytoplasm</location>
    </subcellularLocation>
    <subcellularLocation>
        <location evidence="1">Nucleus</location>
    </subcellularLocation>
</comment>
<dbReference type="Pfam" id="PF01424">
    <property type="entry name" value="R3H"/>
    <property type="match status" value="1"/>
</dbReference>
<dbReference type="Gene3D" id="3.30.1370.50">
    <property type="entry name" value="R3H-like domain"/>
    <property type="match status" value="1"/>
</dbReference>
<dbReference type="GeneID" id="70252895"/>
<feature type="region of interest" description="Disordered" evidence="9">
    <location>
        <begin position="479"/>
        <end position="504"/>
    </location>
</feature>
<feature type="compositionally biased region" description="Polar residues" evidence="9">
    <location>
        <begin position="1"/>
        <end position="10"/>
    </location>
</feature>
<dbReference type="EMBL" id="JAJTJA010000017">
    <property type="protein sequence ID" value="KAH8688897.1"/>
    <property type="molecule type" value="Genomic_DNA"/>
</dbReference>
<evidence type="ECO:0000256" key="8">
    <source>
        <dbReference type="ARBA" id="ARBA00023242"/>
    </source>
</evidence>
<dbReference type="InterPro" id="IPR036867">
    <property type="entry name" value="R3H_dom_sf"/>
</dbReference>
<accession>A0AAD4KI25</accession>
<dbReference type="GO" id="GO:0005737">
    <property type="term" value="C:cytoplasm"/>
    <property type="evidence" value="ECO:0007669"/>
    <property type="project" value="UniProtKB-SubCell"/>
</dbReference>
<dbReference type="PANTHER" id="PTHR14195">
    <property type="entry name" value="G PATCH DOMAIN CONTAINING PROTEIN 2"/>
    <property type="match status" value="1"/>
</dbReference>
<dbReference type="RefSeq" id="XP_046065369.1">
    <property type="nucleotide sequence ID" value="XM_046222609.1"/>
</dbReference>
<keyword evidence="8" id="KW-0539">Nucleus</keyword>
<dbReference type="CDD" id="cd02646">
    <property type="entry name" value="R3H_G-patch"/>
    <property type="match status" value="1"/>
</dbReference>
<dbReference type="SMART" id="SM00393">
    <property type="entry name" value="R3H"/>
    <property type="match status" value="1"/>
</dbReference>
<dbReference type="InterPro" id="IPR001374">
    <property type="entry name" value="R3H_dom"/>
</dbReference>
<keyword evidence="7" id="KW-0508">mRNA splicing</keyword>
<feature type="compositionally biased region" description="Basic and acidic residues" evidence="9">
    <location>
        <begin position="196"/>
        <end position="207"/>
    </location>
</feature>
<feature type="compositionally biased region" description="Basic residues" evidence="9">
    <location>
        <begin position="185"/>
        <end position="195"/>
    </location>
</feature>
<dbReference type="SUPFAM" id="SSF82708">
    <property type="entry name" value="R3H domain"/>
    <property type="match status" value="1"/>
</dbReference>
<dbReference type="InterPro" id="IPR000467">
    <property type="entry name" value="G_patch_dom"/>
</dbReference>
<feature type="compositionally biased region" description="Acidic residues" evidence="9">
    <location>
        <begin position="255"/>
        <end position="267"/>
    </location>
</feature>
<evidence type="ECO:0000256" key="5">
    <source>
        <dbReference type="ARBA" id="ARBA00022490"/>
    </source>
</evidence>
<dbReference type="SMART" id="SM00443">
    <property type="entry name" value="G_patch"/>
    <property type="match status" value="1"/>
</dbReference>
<comment type="similarity">
    <text evidence="3">Belongs to the SQS1 family.</text>
</comment>
<dbReference type="Proteomes" id="UP001201262">
    <property type="component" value="Unassembled WGS sequence"/>
</dbReference>
<dbReference type="PROSITE" id="PS50174">
    <property type="entry name" value="G_PATCH"/>
    <property type="match status" value="1"/>
</dbReference>
<feature type="compositionally biased region" description="Low complexity" evidence="9">
    <location>
        <begin position="268"/>
        <end position="282"/>
    </location>
</feature>
<evidence type="ECO:0000256" key="3">
    <source>
        <dbReference type="ARBA" id="ARBA00010306"/>
    </source>
</evidence>
<evidence type="ECO:0000256" key="9">
    <source>
        <dbReference type="SAM" id="MobiDB-lite"/>
    </source>
</evidence>
<sequence>MRIQQKTWNTEQKKFSKPSLSPEPHGNSMQTASEVYVKQKLASDAVAADIYMEESKDLFSDGKNSGSQPVQVHCEASDIFFIDTKGEQPKSPASVDFTPFSAMSSSILDSSEDEVVFSGRREARSPVGINVNEESVGPVMVKVVDDSEWVTTKTLTERSLDPGPTIRPNVNSKWEETLTLEKPRWPRRSRQKKSSRKDDTAILRDYIDNMDPQYAFDLSPSGEESQLIKGHQAERSTPQKSKGKNGITERSLEESSTDDDHDEDTSDTSDTSDSASLDDILTYFRNQPSSRGSKSKIKGRKAASPAISDDFLDLEGYGSFDIMDIEPSIRKKKKKGRNLDFDLSDSDLELHLKQSWEKDRGKKKARKKEREQLRAQGLLGRKQKPSSKSAISIGLDEVKTKLRSFLQSSAESLDLPPMRKNQRRLVHEMANALGLKSQSRGKGFTRYPVMYKTSRTPNFSGKHSVKLEKILSQPRFIPSVNHPAPTNYVDRREKKGKRPQHKGDVSYLDGDVVGASAPEIGVNNKGRAMLEKMGWSSGTALGAIDNKGILQPVTQVMKNSRAGLG</sequence>
<feature type="domain" description="G-patch" evidence="10">
    <location>
        <begin position="522"/>
        <end position="565"/>
    </location>
</feature>
<dbReference type="GO" id="GO:0003676">
    <property type="term" value="F:nucleic acid binding"/>
    <property type="evidence" value="ECO:0007669"/>
    <property type="project" value="UniProtKB-UniRule"/>
</dbReference>
<dbReference type="InterPro" id="IPR051189">
    <property type="entry name" value="Splicing_assoc_domain"/>
</dbReference>
<evidence type="ECO:0000259" key="11">
    <source>
        <dbReference type="PROSITE" id="PS51061"/>
    </source>
</evidence>
<dbReference type="AlphaFoldDB" id="A0AAD4KI25"/>
<keyword evidence="13" id="KW-1185">Reference proteome</keyword>
<gene>
    <name evidence="12" type="ORF">BGW36DRAFT_81741</name>
</gene>
<keyword evidence="5" id="KW-0963">Cytoplasm</keyword>
<evidence type="ECO:0000256" key="6">
    <source>
        <dbReference type="ARBA" id="ARBA00022664"/>
    </source>
</evidence>
<dbReference type="InterPro" id="IPR034082">
    <property type="entry name" value="R3H_G-patch"/>
</dbReference>
<feature type="region of interest" description="Disordered" evidence="9">
    <location>
        <begin position="1"/>
        <end position="32"/>
    </location>
</feature>
<protein>
    <recommendedName>
        <fullName evidence="4">Protein SQS1</fullName>
    </recommendedName>
</protein>
<name>A0AAD4KI25_9EURO</name>
<feature type="domain" description="R3H" evidence="11">
    <location>
        <begin position="392"/>
        <end position="454"/>
    </location>
</feature>
<reference evidence="12" key="1">
    <citation type="submission" date="2021-12" db="EMBL/GenBank/DDBJ databases">
        <title>Convergent genome expansion in fungi linked to evolution of root-endophyte symbiosis.</title>
        <authorList>
            <consortium name="DOE Joint Genome Institute"/>
            <person name="Ke Y.-H."/>
            <person name="Bonito G."/>
            <person name="Liao H.-L."/>
            <person name="Looney B."/>
            <person name="Rojas-Flechas A."/>
            <person name="Nash J."/>
            <person name="Hameed K."/>
            <person name="Schadt C."/>
            <person name="Martin F."/>
            <person name="Crous P.W."/>
            <person name="Miettinen O."/>
            <person name="Magnuson J.K."/>
            <person name="Labbe J."/>
            <person name="Jacobson D."/>
            <person name="Doktycz M.J."/>
            <person name="Veneault-Fourrey C."/>
            <person name="Kuo A."/>
            <person name="Mondo S."/>
            <person name="Calhoun S."/>
            <person name="Riley R."/>
            <person name="Ohm R."/>
            <person name="LaButti K."/>
            <person name="Andreopoulos B."/>
            <person name="Pangilinan J."/>
            <person name="Nolan M."/>
            <person name="Tritt A."/>
            <person name="Clum A."/>
            <person name="Lipzen A."/>
            <person name="Daum C."/>
            <person name="Barry K."/>
            <person name="Grigoriev I.V."/>
            <person name="Vilgalys R."/>
        </authorList>
    </citation>
    <scope>NUCLEOTIDE SEQUENCE</scope>
    <source>
        <strain evidence="12">PMI_201</strain>
    </source>
</reference>
<evidence type="ECO:0000256" key="7">
    <source>
        <dbReference type="ARBA" id="ARBA00023187"/>
    </source>
</evidence>
<dbReference type="GO" id="GO:0005634">
    <property type="term" value="C:nucleus"/>
    <property type="evidence" value="ECO:0007669"/>
    <property type="project" value="UniProtKB-SubCell"/>
</dbReference>
<proteinExistence type="inferred from homology"/>
<evidence type="ECO:0000256" key="4">
    <source>
        <dbReference type="ARBA" id="ARBA00018964"/>
    </source>
</evidence>
<dbReference type="GO" id="GO:0006397">
    <property type="term" value="P:mRNA processing"/>
    <property type="evidence" value="ECO:0007669"/>
    <property type="project" value="UniProtKB-KW"/>
</dbReference>
<organism evidence="12 13">
    <name type="scientific">Talaromyces proteolyticus</name>
    <dbReference type="NCBI Taxonomy" id="1131652"/>
    <lineage>
        <taxon>Eukaryota</taxon>
        <taxon>Fungi</taxon>
        <taxon>Dikarya</taxon>
        <taxon>Ascomycota</taxon>
        <taxon>Pezizomycotina</taxon>
        <taxon>Eurotiomycetes</taxon>
        <taxon>Eurotiomycetidae</taxon>
        <taxon>Eurotiales</taxon>
        <taxon>Trichocomaceae</taxon>
        <taxon>Talaromyces</taxon>
        <taxon>Talaromyces sect. Bacilispori</taxon>
    </lineage>
</organism>
<dbReference type="Pfam" id="PF01585">
    <property type="entry name" value="G-patch"/>
    <property type="match status" value="1"/>
</dbReference>
<keyword evidence="6" id="KW-0507">mRNA processing</keyword>
<dbReference type="PROSITE" id="PS51061">
    <property type="entry name" value="R3H"/>
    <property type="match status" value="1"/>
</dbReference>
<evidence type="ECO:0000313" key="13">
    <source>
        <dbReference type="Proteomes" id="UP001201262"/>
    </source>
</evidence>
<evidence type="ECO:0000256" key="1">
    <source>
        <dbReference type="ARBA" id="ARBA00004123"/>
    </source>
</evidence>
<evidence type="ECO:0000259" key="10">
    <source>
        <dbReference type="PROSITE" id="PS50174"/>
    </source>
</evidence>
<evidence type="ECO:0000313" key="12">
    <source>
        <dbReference type="EMBL" id="KAH8688897.1"/>
    </source>
</evidence>
<feature type="region of interest" description="Disordered" evidence="9">
    <location>
        <begin position="181"/>
        <end position="302"/>
    </location>
</feature>
<evidence type="ECO:0000256" key="2">
    <source>
        <dbReference type="ARBA" id="ARBA00004496"/>
    </source>
</evidence>
<feature type="region of interest" description="Disordered" evidence="9">
    <location>
        <begin position="155"/>
        <end position="174"/>
    </location>
</feature>
<comment type="caution">
    <text evidence="12">The sequence shown here is derived from an EMBL/GenBank/DDBJ whole genome shotgun (WGS) entry which is preliminary data.</text>
</comment>
<dbReference type="GO" id="GO:0008380">
    <property type="term" value="P:RNA splicing"/>
    <property type="evidence" value="ECO:0007669"/>
    <property type="project" value="UniProtKB-KW"/>
</dbReference>